<dbReference type="EMBL" id="JAATEO010000018">
    <property type="protein sequence ID" value="NJP33711.1"/>
    <property type="molecule type" value="Genomic_DNA"/>
</dbReference>
<evidence type="ECO:0000313" key="2">
    <source>
        <dbReference type="Proteomes" id="UP000783871"/>
    </source>
</evidence>
<organism evidence="1 2">
    <name type="scientific">Micromonospora thermarum</name>
    <dbReference type="NCBI Taxonomy" id="2720024"/>
    <lineage>
        <taxon>Bacteria</taxon>
        <taxon>Bacillati</taxon>
        <taxon>Actinomycetota</taxon>
        <taxon>Actinomycetes</taxon>
        <taxon>Micromonosporales</taxon>
        <taxon>Micromonosporaceae</taxon>
        <taxon>Micromonospora</taxon>
    </lineage>
</organism>
<dbReference type="RefSeq" id="WP_168002080.1">
    <property type="nucleotide sequence ID" value="NZ_JAATEO010000018.1"/>
</dbReference>
<comment type="caution">
    <text evidence="1">The sequence shown here is derived from an EMBL/GenBank/DDBJ whole genome shotgun (WGS) entry which is preliminary data.</text>
</comment>
<reference evidence="1 2" key="1">
    <citation type="submission" date="2020-03" db="EMBL/GenBank/DDBJ databases">
        <title>WGS of actinomycetes isolated from Thailand.</title>
        <authorList>
            <person name="Thawai C."/>
        </authorList>
    </citation>
    <scope>NUCLEOTIDE SEQUENCE [LARGE SCALE GENOMIC DNA]</scope>
    <source>
        <strain evidence="1 2">HSS6-12</strain>
    </source>
</reference>
<evidence type="ECO:0000313" key="1">
    <source>
        <dbReference type="EMBL" id="NJP33711.1"/>
    </source>
</evidence>
<proteinExistence type="predicted"/>
<protein>
    <submittedName>
        <fullName evidence="1">Uncharacterized protein</fullName>
    </submittedName>
</protein>
<keyword evidence="2" id="KW-1185">Reference proteome</keyword>
<gene>
    <name evidence="1" type="ORF">HCJ94_17405</name>
</gene>
<sequence>MKIRLMGLQEECEAALHELRTAPRLAILEVSGPYPNRGDSRQVRVYVEAQLYQPPASAAPDPSGGRP</sequence>
<accession>A0ABX0ZC91</accession>
<dbReference type="Proteomes" id="UP000783871">
    <property type="component" value="Unassembled WGS sequence"/>
</dbReference>
<name>A0ABX0ZC91_9ACTN</name>